<dbReference type="HOGENOM" id="CLU_096028_2_3_10"/>
<proteinExistence type="predicted"/>
<evidence type="ECO:0000313" key="4">
    <source>
        <dbReference type="Proteomes" id="UP000015993"/>
    </source>
</evidence>
<name>G5GBJ3_9BACT</name>
<keyword evidence="1" id="KW-0812">Transmembrane</keyword>
<evidence type="ECO:0000256" key="1">
    <source>
        <dbReference type="SAM" id="Phobius"/>
    </source>
</evidence>
<dbReference type="Proteomes" id="UP000015993">
    <property type="component" value="Unassembled WGS sequence"/>
</dbReference>
<evidence type="ECO:0000313" key="3">
    <source>
        <dbReference type="EMBL" id="EHG23192.1"/>
    </source>
</evidence>
<dbReference type="STRING" id="679199.HMPREF9332_00944"/>
<protein>
    <recommendedName>
        <fullName evidence="2">VanZ-like domain-containing protein</fullName>
    </recommendedName>
</protein>
<organism evidence="3 4">
    <name type="scientific">Alloprevotella rava F0323</name>
    <dbReference type="NCBI Taxonomy" id="679199"/>
    <lineage>
        <taxon>Bacteria</taxon>
        <taxon>Pseudomonadati</taxon>
        <taxon>Bacteroidota</taxon>
        <taxon>Bacteroidia</taxon>
        <taxon>Bacteroidales</taxon>
        <taxon>Prevotellaceae</taxon>
        <taxon>Alloprevotella</taxon>
    </lineage>
</organism>
<dbReference type="PANTHER" id="PTHR28008:SF1">
    <property type="entry name" value="DOMAIN PROTEIN, PUTATIVE (AFU_ORTHOLOGUE AFUA_3G10980)-RELATED"/>
    <property type="match status" value="1"/>
</dbReference>
<gene>
    <name evidence="3" type="ORF">HMPREF9332_00944</name>
</gene>
<keyword evidence="1" id="KW-1133">Transmembrane helix</keyword>
<dbReference type="PANTHER" id="PTHR28008">
    <property type="entry name" value="DOMAIN PROTEIN, PUTATIVE (AFU_ORTHOLOGUE AFUA_3G10980)-RELATED"/>
    <property type="match status" value="1"/>
</dbReference>
<dbReference type="NCBIfam" id="NF037970">
    <property type="entry name" value="vanZ_1"/>
    <property type="match status" value="1"/>
</dbReference>
<accession>G5GBJ3</accession>
<feature type="transmembrane region" description="Helical" evidence="1">
    <location>
        <begin position="101"/>
        <end position="121"/>
    </location>
</feature>
<dbReference type="eggNOG" id="COG5652">
    <property type="taxonomic scope" value="Bacteria"/>
</dbReference>
<dbReference type="EMBL" id="ACZK01000016">
    <property type="protein sequence ID" value="EHG23192.1"/>
    <property type="molecule type" value="Genomic_DNA"/>
</dbReference>
<dbReference type="InterPro" id="IPR006976">
    <property type="entry name" value="VanZ-like"/>
</dbReference>
<feature type="transmembrane region" description="Helical" evidence="1">
    <location>
        <begin position="68"/>
        <end position="89"/>
    </location>
</feature>
<feature type="domain" description="VanZ-like" evidence="2">
    <location>
        <begin position="34"/>
        <end position="115"/>
    </location>
</feature>
<dbReference type="AlphaFoldDB" id="G5GBJ3"/>
<dbReference type="Pfam" id="PF04892">
    <property type="entry name" value="VanZ"/>
    <property type="match status" value="1"/>
</dbReference>
<evidence type="ECO:0000259" key="2">
    <source>
        <dbReference type="Pfam" id="PF04892"/>
    </source>
</evidence>
<reference evidence="3 4" key="1">
    <citation type="submission" date="2011-08" db="EMBL/GenBank/DDBJ databases">
        <title>The Genome Sequence of Prevotella sp. oral taxon 302 str. F0323.</title>
        <authorList>
            <consortium name="The Broad Institute Genome Sequencing Platform"/>
            <person name="Earl A."/>
            <person name="Ward D."/>
            <person name="Feldgarden M."/>
            <person name="Gevers D."/>
            <person name="Izard J."/>
            <person name="Blanton J.M."/>
            <person name="Baranova O.V."/>
            <person name="Tanner A.C."/>
            <person name="Dewhirst F.E."/>
            <person name="Young S.K."/>
            <person name="Zeng Q."/>
            <person name="Gargeya S."/>
            <person name="Fitzgerald M."/>
            <person name="Haas B."/>
            <person name="Abouelleil A."/>
            <person name="Alvarado L."/>
            <person name="Arachchi H.M."/>
            <person name="Berlin A."/>
            <person name="Brown A."/>
            <person name="Chapman S.B."/>
            <person name="Chen Z."/>
            <person name="Dunbar C."/>
            <person name="Freedman E."/>
            <person name="Gearin G."/>
            <person name="Gellesch M."/>
            <person name="Goldberg J."/>
            <person name="Griggs A."/>
            <person name="Gujja S."/>
            <person name="Heiman D."/>
            <person name="Howarth C."/>
            <person name="Larson L."/>
            <person name="Lui A."/>
            <person name="MacDonald P.J.P."/>
            <person name="Montmayeur A."/>
            <person name="Murphy C."/>
            <person name="Neiman D."/>
            <person name="Pearson M."/>
            <person name="Priest M."/>
            <person name="Roberts A."/>
            <person name="Saif S."/>
            <person name="Shea T."/>
            <person name="Shenoy N."/>
            <person name="Sisk P."/>
            <person name="Stolte C."/>
            <person name="Sykes S."/>
            <person name="Wortman J."/>
            <person name="Nusbaum C."/>
            <person name="Birren B."/>
        </authorList>
    </citation>
    <scope>NUCLEOTIDE SEQUENCE [LARGE SCALE GENOMIC DNA]</scope>
    <source>
        <strain evidence="3 4">F0323</strain>
    </source>
</reference>
<comment type="caution">
    <text evidence="3">The sequence shown here is derived from an EMBL/GenBank/DDBJ whole genome shotgun (WGS) entry which is preliminary data.</text>
</comment>
<keyword evidence="1" id="KW-0472">Membrane</keyword>
<keyword evidence="4" id="KW-1185">Reference proteome</keyword>
<sequence>MIQMSILRKYPFSLICVVLIWVLCFDTADGMPSVSIPNIDKLVHFAMYFGTCSTIWWEHLKATGREDFRWLACFAVIAPILMSGAIEILQSQTTYRSGDWADLLANSLGVFAAIPLGHFLLKPVFESRSDEHIGDGQQSA</sequence>